<evidence type="ECO:0000313" key="2">
    <source>
        <dbReference type="EMBL" id="CAI2368699.1"/>
    </source>
</evidence>
<comment type="caution">
    <text evidence="2">The sequence shown here is derived from an EMBL/GenBank/DDBJ whole genome shotgun (WGS) entry which is preliminary data.</text>
</comment>
<keyword evidence="3" id="KW-1185">Reference proteome</keyword>
<feature type="transmembrane region" description="Helical" evidence="1">
    <location>
        <begin position="38"/>
        <end position="55"/>
    </location>
</feature>
<dbReference type="EMBL" id="CAMPGE010009837">
    <property type="protein sequence ID" value="CAI2368699.1"/>
    <property type="molecule type" value="Genomic_DNA"/>
</dbReference>
<evidence type="ECO:0000313" key="3">
    <source>
        <dbReference type="Proteomes" id="UP001295684"/>
    </source>
</evidence>
<keyword evidence="1" id="KW-0472">Membrane</keyword>
<gene>
    <name evidence="2" type="ORF">ECRASSUSDP1_LOCUS9995</name>
</gene>
<reference evidence="2" key="1">
    <citation type="submission" date="2023-07" db="EMBL/GenBank/DDBJ databases">
        <authorList>
            <consortium name="AG Swart"/>
            <person name="Singh M."/>
            <person name="Singh A."/>
            <person name="Seah K."/>
            <person name="Emmerich C."/>
        </authorList>
    </citation>
    <scope>NUCLEOTIDE SEQUENCE</scope>
    <source>
        <strain evidence="2">DP1</strain>
    </source>
</reference>
<accession>A0AAD1UH57</accession>
<dbReference type="Proteomes" id="UP001295684">
    <property type="component" value="Unassembled WGS sequence"/>
</dbReference>
<keyword evidence="1" id="KW-0812">Transmembrane</keyword>
<evidence type="ECO:0000256" key="1">
    <source>
        <dbReference type="SAM" id="Phobius"/>
    </source>
</evidence>
<protein>
    <submittedName>
        <fullName evidence="2">Uncharacterized protein</fullName>
    </submittedName>
</protein>
<proteinExistence type="predicted"/>
<sequence>MLILTKKCCTFLCCPRTPRWDRTRGDWHPILQMDLKKLSLVVILLFQTFCSWLFVERGRF</sequence>
<organism evidence="2 3">
    <name type="scientific">Euplotes crassus</name>
    <dbReference type="NCBI Taxonomy" id="5936"/>
    <lineage>
        <taxon>Eukaryota</taxon>
        <taxon>Sar</taxon>
        <taxon>Alveolata</taxon>
        <taxon>Ciliophora</taxon>
        <taxon>Intramacronucleata</taxon>
        <taxon>Spirotrichea</taxon>
        <taxon>Hypotrichia</taxon>
        <taxon>Euplotida</taxon>
        <taxon>Euplotidae</taxon>
        <taxon>Moneuplotes</taxon>
    </lineage>
</organism>
<dbReference type="AlphaFoldDB" id="A0AAD1UH57"/>
<keyword evidence="1" id="KW-1133">Transmembrane helix</keyword>
<name>A0AAD1UH57_EUPCR</name>